<dbReference type="Proteomes" id="UP000738431">
    <property type="component" value="Chromosome"/>
</dbReference>
<organism evidence="2 3">
    <name type="scientific">Actomonas aquatica</name>
    <dbReference type="NCBI Taxonomy" id="2866162"/>
    <lineage>
        <taxon>Bacteria</taxon>
        <taxon>Pseudomonadati</taxon>
        <taxon>Verrucomicrobiota</taxon>
        <taxon>Opitutia</taxon>
        <taxon>Opitutales</taxon>
        <taxon>Opitutaceae</taxon>
        <taxon>Actomonas</taxon>
    </lineage>
</organism>
<protein>
    <submittedName>
        <fullName evidence="2">Porin</fullName>
    </submittedName>
</protein>
<feature type="signal peptide" evidence="1">
    <location>
        <begin position="1"/>
        <end position="25"/>
    </location>
</feature>
<keyword evidence="3" id="KW-1185">Reference proteome</keyword>
<evidence type="ECO:0000313" key="3">
    <source>
        <dbReference type="Proteomes" id="UP000738431"/>
    </source>
</evidence>
<proteinExistence type="predicted"/>
<dbReference type="Pfam" id="PF07396">
    <property type="entry name" value="Porin_O_P"/>
    <property type="match status" value="1"/>
</dbReference>
<name>A0ABZ1CBV4_9BACT</name>
<dbReference type="Gene3D" id="2.40.160.10">
    <property type="entry name" value="Porin"/>
    <property type="match status" value="1"/>
</dbReference>
<gene>
    <name evidence="2" type="ORF">K1X11_007030</name>
</gene>
<reference evidence="2 3" key="1">
    <citation type="submission" date="2023-12" db="EMBL/GenBank/DDBJ databases">
        <title>Description of an unclassified Opitutus bacterium of Verrucomicrobiota.</title>
        <authorList>
            <person name="Zhang D.-F."/>
        </authorList>
    </citation>
    <scope>NUCLEOTIDE SEQUENCE [LARGE SCALE GENOMIC DNA]</scope>
    <source>
        <strain evidence="2 3">WL0086</strain>
    </source>
</reference>
<accession>A0ABZ1CBV4</accession>
<feature type="chain" id="PRO_5046881818" evidence="1">
    <location>
        <begin position="26"/>
        <end position="410"/>
    </location>
</feature>
<keyword evidence="1" id="KW-0732">Signal</keyword>
<dbReference type="EMBL" id="CP139781">
    <property type="protein sequence ID" value="WRQ89156.1"/>
    <property type="molecule type" value="Genomic_DNA"/>
</dbReference>
<dbReference type="InterPro" id="IPR010870">
    <property type="entry name" value="Porin_O/P"/>
</dbReference>
<sequence length="410" mass="46003">MSLRRAILFSSIGLALLGTCTSADAKEKAPKTYWEDLTDGTIDLYESDTNRVLQRLRLAGRAHYQAARVEGNDASEREFTHEFDEYRRFRVEAQLDLLHFASAEIGADLVDDNRFRGRADHTGFGYQKLSNAWISVDLESALEWNWVDDFDVKIGRQKVGIGYERDQSSTDILTVERSALADYLGGENERPTGVLVSAEKGDFELDLGYFSTTPSDGLASFEGDGFLYSRLTWKPTKRWTVATDWVQADNNGNGGDDAVLGYASAGTLSVAYERDRFGAALYGALGDNGGPRHGNRRARRQGDFSGYVVMPWLWLKQDLLQLVARGQWQRSTESEGIRLGSRYLRAVDDIPGFNIENGYGDRHESYYVGLNLHPWKGRTKIMGGIQTDRLRTVRSTVDATTQWVAVRTAF</sequence>
<evidence type="ECO:0000313" key="2">
    <source>
        <dbReference type="EMBL" id="WRQ89156.1"/>
    </source>
</evidence>
<dbReference type="RefSeq" id="WP_221031023.1">
    <property type="nucleotide sequence ID" value="NZ_CP139781.1"/>
</dbReference>
<dbReference type="InterPro" id="IPR023614">
    <property type="entry name" value="Porin_dom_sf"/>
</dbReference>
<evidence type="ECO:0000256" key="1">
    <source>
        <dbReference type="SAM" id="SignalP"/>
    </source>
</evidence>